<dbReference type="Proteomes" id="UP001472677">
    <property type="component" value="Unassembled WGS sequence"/>
</dbReference>
<accession>A0ABR1Z7F4</accession>
<reference evidence="2 3" key="1">
    <citation type="journal article" date="2024" name="G3 (Bethesda)">
        <title>Genome assembly of Hibiscus sabdariffa L. provides insights into metabolisms of medicinal natural products.</title>
        <authorList>
            <person name="Kim T."/>
        </authorList>
    </citation>
    <scope>NUCLEOTIDE SEQUENCE [LARGE SCALE GENOMIC DNA]</scope>
    <source>
        <strain evidence="2">TK-2024</strain>
        <tissue evidence="2">Old leaves</tissue>
    </source>
</reference>
<evidence type="ECO:0000313" key="3">
    <source>
        <dbReference type="Proteomes" id="UP001472677"/>
    </source>
</evidence>
<comment type="caution">
    <text evidence="2">The sequence shown here is derived from an EMBL/GenBank/DDBJ whole genome shotgun (WGS) entry which is preliminary data.</text>
</comment>
<organism evidence="2 3">
    <name type="scientific">Hibiscus sabdariffa</name>
    <name type="common">roselle</name>
    <dbReference type="NCBI Taxonomy" id="183260"/>
    <lineage>
        <taxon>Eukaryota</taxon>
        <taxon>Viridiplantae</taxon>
        <taxon>Streptophyta</taxon>
        <taxon>Embryophyta</taxon>
        <taxon>Tracheophyta</taxon>
        <taxon>Spermatophyta</taxon>
        <taxon>Magnoliopsida</taxon>
        <taxon>eudicotyledons</taxon>
        <taxon>Gunneridae</taxon>
        <taxon>Pentapetalae</taxon>
        <taxon>rosids</taxon>
        <taxon>malvids</taxon>
        <taxon>Malvales</taxon>
        <taxon>Malvaceae</taxon>
        <taxon>Malvoideae</taxon>
        <taxon>Hibiscus</taxon>
    </lineage>
</organism>
<name>A0ABR1Z7F4_9ROSI</name>
<feature type="region of interest" description="Disordered" evidence="1">
    <location>
        <begin position="1"/>
        <end position="26"/>
    </location>
</feature>
<protein>
    <submittedName>
        <fullName evidence="2">Uncharacterized protein</fullName>
    </submittedName>
</protein>
<feature type="region of interest" description="Disordered" evidence="1">
    <location>
        <begin position="125"/>
        <end position="175"/>
    </location>
</feature>
<evidence type="ECO:0000313" key="2">
    <source>
        <dbReference type="EMBL" id="KAK8475610.1"/>
    </source>
</evidence>
<evidence type="ECO:0000256" key="1">
    <source>
        <dbReference type="SAM" id="MobiDB-lite"/>
    </source>
</evidence>
<gene>
    <name evidence="2" type="ORF">V6N12_033729</name>
</gene>
<feature type="compositionally biased region" description="Polar residues" evidence="1">
    <location>
        <begin position="125"/>
        <end position="138"/>
    </location>
</feature>
<dbReference type="EMBL" id="JBBPBM010002669">
    <property type="protein sequence ID" value="KAK8475610.1"/>
    <property type="molecule type" value="Genomic_DNA"/>
</dbReference>
<proteinExistence type="predicted"/>
<feature type="compositionally biased region" description="Gly residues" evidence="1">
    <location>
        <begin position="166"/>
        <end position="175"/>
    </location>
</feature>
<sequence>MVGTKGGRFRQQNRNPDQSRYDRQGKYNAKPAREYAIQSAGRWQSFIPRRAGEIIILDNKGTPFKGIRGILCLLSKGILEEIIGTMFLPKVGIMGMDQVLAMDRILGQGPNPGYGQNYEQGIANTGYGQSFRQGSNPGPGQYYVPEATAGSEQRANPGQGEPTGSMGQGGVQRGR</sequence>
<keyword evidence="3" id="KW-1185">Reference proteome</keyword>